<feature type="region of interest" description="Disordered" evidence="1">
    <location>
        <begin position="23"/>
        <end position="43"/>
    </location>
</feature>
<feature type="signal peptide" evidence="2">
    <location>
        <begin position="1"/>
        <end position="24"/>
    </location>
</feature>
<evidence type="ECO:0000256" key="1">
    <source>
        <dbReference type="SAM" id="MobiDB-lite"/>
    </source>
</evidence>
<evidence type="ECO:0000313" key="4">
    <source>
        <dbReference type="Proteomes" id="UP000293852"/>
    </source>
</evidence>
<comment type="caution">
    <text evidence="3">The sequence shown here is derived from an EMBL/GenBank/DDBJ whole genome shotgun (WGS) entry which is preliminary data.</text>
</comment>
<dbReference type="Pfam" id="PF10783">
    <property type="entry name" value="DUF2599"/>
    <property type="match status" value="1"/>
</dbReference>
<reference evidence="3 4" key="1">
    <citation type="submission" date="2019-02" db="EMBL/GenBank/DDBJ databases">
        <title>Sequencing the genomes of 1000 actinobacteria strains.</title>
        <authorList>
            <person name="Klenk H.-P."/>
        </authorList>
    </citation>
    <scope>NUCLEOTIDE SEQUENCE [LARGE SCALE GENOMIC DNA]</scope>
    <source>
        <strain evidence="3 4">DSM 16932</strain>
    </source>
</reference>
<protein>
    <submittedName>
        <fullName evidence="3">Uncharacterized protein DUF2599</fullName>
    </submittedName>
</protein>
<keyword evidence="2" id="KW-0732">Signal</keyword>
<name>A0A4Q7LZ65_9MICO</name>
<feature type="chain" id="PRO_5038576143" evidence="2">
    <location>
        <begin position="25"/>
        <end position="257"/>
    </location>
</feature>
<sequence length="257" mass="25393">MRPRPTTTLAAVALLAAALGGCSGDPRSAPSGPPPTPASAADSEALPLSVTAGPVALLLSLPGGDVHDAPATVGPEQDGAVTVSVDPAAVPSGVVGVRLAPGGGTLQAYSDGGLAVLAADGALVGGLSAPSSGARFAVVGAGRAELRLPTPGAAQAAQPVTFTLGTRGIVSATWGEREGGRSVAVAPTGWARRAGDAGRELVWAELIAAEPEADTTTMRDQLICHTIGAPDKATWNLEPWRPEVGLLATMAARCNPT</sequence>
<evidence type="ECO:0000313" key="3">
    <source>
        <dbReference type="EMBL" id="RZS60234.1"/>
    </source>
</evidence>
<evidence type="ECO:0000256" key="2">
    <source>
        <dbReference type="SAM" id="SignalP"/>
    </source>
</evidence>
<keyword evidence="4" id="KW-1185">Reference proteome</keyword>
<dbReference type="RefSeq" id="WP_207216454.1">
    <property type="nucleotide sequence ID" value="NZ_SGWX01000001.1"/>
</dbReference>
<gene>
    <name evidence="3" type="ORF">EV386_0486</name>
</gene>
<organism evidence="3 4">
    <name type="scientific">Xylanimonas ulmi</name>
    <dbReference type="NCBI Taxonomy" id="228973"/>
    <lineage>
        <taxon>Bacteria</taxon>
        <taxon>Bacillati</taxon>
        <taxon>Actinomycetota</taxon>
        <taxon>Actinomycetes</taxon>
        <taxon>Micrococcales</taxon>
        <taxon>Promicromonosporaceae</taxon>
        <taxon>Xylanimonas</taxon>
    </lineage>
</organism>
<dbReference type="Proteomes" id="UP000293852">
    <property type="component" value="Unassembled WGS sequence"/>
</dbReference>
<accession>A0A4Q7LZ65</accession>
<proteinExistence type="predicted"/>
<dbReference type="PROSITE" id="PS51257">
    <property type="entry name" value="PROKAR_LIPOPROTEIN"/>
    <property type="match status" value="1"/>
</dbReference>
<dbReference type="InterPro" id="IPR019719">
    <property type="entry name" value="DUF2599"/>
</dbReference>
<dbReference type="EMBL" id="SGWX01000001">
    <property type="protein sequence ID" value="RZS60234.1"/>
    <property type="molecule type" value="Genomic_DNA"/>
</dbReference>
<dbReference type="AlphaFoldDB" id="A0A4Q7LZ65"/>